<dbReference type="GO" id="GO:0004190">
    <property type="term" value="F:aspartic-type endopeptidase activity"/>
    <property type="evidence" value="ECO:0007669"/>
    <property type="project" value="InterPro"/>
</dbReference>
<dbReference type="AlphaFoldDB" id="A0A1G5NPF9"/>
<dbReference type="SUPFAM" id="SSF69917">
    <property type="entry name" value="OMPT-like"/>
    <property type="match status" value="1"/>
</dbReference>
<dbReference type="Gene3D" id="2.40.128.90">
    <property type="entry name" value="OMPT-like"/>
    <property type="match status" value="1"/>
</dbReference>
<dbReference type="STRING" id="1120955.SAMN03080610_02316"/>
<gene>
    <name evidence="2" type="ORF">SAMN03080610_02316</name>
</gene>
<name>A0A1G5NPF9_AFIMA</name>
<dbReference type="InterPro" id="IPR020080">
    <property type="entry name" value="OM_adhesin/peptidase_omptin"/>
</dbReference>
<sequence>MRFGRATKITLACALGLGLAAVQGRALAADFGVSAKSGALNCSYSATLGTRYWYATGNTEKTLYDSTGDIRLSRLTYDDLDTHAGEVFGEITDDGIFAKGNAGLGWSLRGSLQDEDFPPVLPDYSSTKSDQDDGHVYYVTIDGGKYLIERPNVRLGVFAGYNWLRQQVHAYGCQQEAAFEICQPGDVPDGAKVISQENDWHSARIGMKADALIGDRILVSAEGAILPYVYLDGADSHHLRPDLAGSIPETGTGWGYQLEGMVNYRLNDSFTIGLGGRYWHMETDGNAHFENIAAGGTAQDEDWSVDMFGVTAQAAVTF</sequence>
<proteinExistence type="predicted"/>
<reference evidence="2 3" key="1">
    <citation type="submission" date="2016-10" db="EMBL/GenBank/DDBJ databases">
        <authorList>
            <person name="de Groot N.N."/>
        </authorList>
    </citation>
    <scope>NUCLEOTIDE SEQUENCE [LARGE SCALE GENOMIC DNA]</scope>
    <source>
        <strain evidence="2 3">DSM 2698</strain>
    </source>
</reference>
<keyword evidence="1" id="KW-0732">Signal</keyword>
<accession>A0A1G5NPF9</accession>
<dbReference type="EMBL" id="FMVW01000005">
    <property type="protein sequence ID" value="SCZ38669.1"/>
    <property type="molecule type" value="Genomic_DNA"/>
</dbReference>
<evidence type="ECO:0000313" key="3">
    <source>
        <dbReference type="Proteomes" id="UP000199347"/>
    </source>
</evidence>
<feature type="chain" id="PRO_5011471697" evidence="1">
    <location>
        <begin position="29"/>
        <end position="318"/>
    </location>
</feature>
<dbReference type="Proteomes" id="UP000199347">
    <property type="component" value="Unassembled WGS sequence"/>
</dbReference>
<feature type="signal peptide" evidence="1">
    <location>
        <begin position="1"/>
        <end position="28"/>
    </location>
</feature>
<evidence type="ECO:0000256" key="1">
    <source>
        <dbReference type="SAM" id="SignalP"/>
    </source>
</evidence>
<keyword evidence="3" id="KW-1185">Reference proteome</keyword>
<evidence type="ECO:0000313" key="2">
    <source>
        <dbReference type="EMBL" id="SCZ38669.1"/>
    </source>
</evidence>
<protein>
    <submittedName>
        <fullName evidence="2">Omptin family protein</fullName>
    </submittedName>
</protein>
<dbReference type="OrthoDB" id="7591823at2"/>
<organism evidence="2 3">
    <name type="scientific">Afifella marina DSM 2698</name>
    <dbReference type="NCBI Taxonomy" id="1120955"/>
    <lineage>
        <taxon>Bacteria</taxon>
        <taxon>Pseudomonadati</taxon>
        <taxon>Pseudomonadota</taxon>
        <taxon>Alphaproteobacteria</taxon>
        <taxon>Hyphomicrobiales</taxon>
        <taxon>Afifellaceae</taxon>
        <taxon>Afifella</taxon>
    </lineage>
</organism>
<dbReference type="InterPro" id="IPR053724">
    <property type="entry name" value="OMP_A26_sf"/>
</dbReference>